<gene>
    <name evidence="1" type="ORF">JI435_008880</name>
</gene>
<dbReference type="Pfam" id="PF13489">
    <property type="entry name" value="Methyltransf_23"/>
    <property type="match status" value="1"/>
</dbReference>
<evidence type="ECO:0000313" key="1">
    <source>
        <dbReference type="EMBL" id="QRC91383.1"/>
    </source>
</evidence>
<name>A0A7U2ESU0_PHANO</name>
<dbReference type="VEuPathDB" id="FungiDB:JI435_008880"/>
<dbReference type="EMBL" id="CP069023">
    <property type="protein sequence ID" value="QRC91383.1"/>
    <property type="molecule type" value="Genomic_DNA"/>
</dbReference>
<dbReference type="AlphaFoldDB" id="A0A7U2ESU0"/>
<dbReference type="CDD" id="cd02440">
    <property type="entry name" value="AdoMet_MTases"/>
    <property type="match status" value="1"/>
</dbReference>
<protein>
    <recommendedName>
        <fullName evidence="3">Methyltransferase domain-containing protein</fullName>
    </recommendedName>
</protein>
<proteinExistence type="predicted"/>
<keyword evidence="2" id="KW-1185">Reference proteome</keyword>
<accession>A0A7U2ESU0</accession>
<organism evidence="1 2">
    <name type="scientific">Phaeosphaeria nodorum (strain SN15 / ATCC MYA-4574 / FGSC 10173)</name>
    <name type="common">Glume blotch fungus</name>
    <name type="synonym">Parastagonospora nodorum</name>
    <dbReference type="NCBI Taxonomy" id="321614"/>
    <lineage>
        <taxon>Eukaryota</taxon>
        <taxon>Fungi</taxon>
        <taxon>Dikarya</taxon>
        <taxon>Ascomycota</taxon>
        <taxon>Pezizomycotina</taxon>
        <taxon>Dothideomycetes</taxon>
        <taxon>Pleosporomycetidae</taxon>
        <taxon>Pleosporales</taxon>
        <taxon>Pleosporineae</taxon>
        <taxon>Phaeosphaeriaceae</taxon>
        <taxon>Parastagonospora</taxon>
    </lineage>
</organism>
<dbReference type="SUPFAM" id="SSF53335">
    <property type="entry name" value="S-adenosyl-L-methionine-dependent methyltransferases"/>
    <property type="match status" value="1"/>
</dbReference>
<dbReference type="PANTHER" id="PTHR43591:SF50">
    <property type="entry name" value="METHYLTRANSFERASE DOMAIN-CONTAINING PROTEIN-RELATED"/>
    <property type="match status" value="1"/>
</dbReference>
<sequence length="289" mass="31939">MSTSSTANGDHDEPYWLGRASEEQKRLVKQHGIWTKAIGYSLHPSIAPKLPQNARIADVATGTGVWLQDIASVLPSTYTFHGYDISSEQYLPAESLPSNVSLHFLDFKKPIPSDLQGTYDLVNVRLITVSMGPFQIWLDTLTNIITLLKPGGCITWTDGNFLIKRGFRGASGTSSAGHALTAGQNQLNSTLKKRFGFSFPDFDELFRSAGLRDVEVDVISTDRLSEQRRDFTEIGIGAVFGGLGNLSKVDGDGYWSAQEVEERKRAAVRDMDSGAYYRWDIHVGVGFRE</sequence>
<evidence type="ECO:0008006" key="3">
    <source>
        <dbReference type="Google" id="ProtNLM"/>
    </source>
</evidence>
<dbReference type="InterPro" id="IPR029063">
    <property type="entry name" value="SAM-dependent_MTases_sf"/>
</dbReference>
<dbReference type="Gene3D" id="3.40.50.150">
    <property type="entry name" value="Vaccinia Virus protein VP39"/>
    <property type="match status" value="1"/>
</dbReference>
<dbReference type="OMA" id="AMQWEEC"/>
<evidence type="ECO:0000313" key="2">
    <source>
        <dbReference type="Proteomes" id="UP000663193"/>
    </source>
</evidence>
<dbReference type="OrthoDB" id="417697at2759"/>
<reference evidence="2" key="1">
    <citation type="journal article" date="2021" name="BMC Genomics">
        <title>Chromosome-level genome assembly and manually-curated proteome of model necrotroph Parastagonospora nodorum Sn15 reveals a genome-wide trove of candidate effector homologs, and redundancy of virulence-related functions within an accessory chromosome.</title>
        <authorList>
            <person name="Bertazzoni S."/>
            <person name="Jones D.A.B."/>
            <person name="Phan H.T."/>
            <person name="Tan K.-C."/>
            <person name="Hane J.K."/>
        </authorList>
    </citation>
    <scope>NUCLEOTIDE SEQUENCE [LARGE SCALE GENOMIC DNA]</scope>
    <source>
        <strain evidence="2">SN15 / ATCC MYA-4574 / FGSC 10173)</strain>
    </source>
</reference>
<dbReference type="PANTHER" id="PTHR43591">
    <property type="entry name" value="METHYLTRANSFERASE"/>
    <property type="match status" value="1"/>
</dbReference>
<dbReference type="Proteomes" id="UP000663193">
    <property type="component" value="Chromosome 1"/>
</dbReference>